<evidence type="ECO:0000313" key="3">
    <source>
        <dbReference type="Proteomes" id="UP001142055"/>
    </source>
</evidence>
<organism evidence="2 3">
    <name type="scientific">Blomia tropicalis</name>
    <name type="common">Mite</name>
    <dbReference type="NCBI Taxonomy" id="40697"/>
    <lineage>
        <taxon>Eukaryota</taxon>
        <taxon>Metazoa</taxon>
        <taxon>Ecdysozoa</taxon>
        <taxon>Arthropoda</taxon>
        <taxon>Chelicerata</taxon>
        <taxon>Arachnida</taxon>
        <taxon>Acari</taxon>
        <taxon>Acariformes</taxon>
        <taxon>Sarcoptiformes</taxon>
        <taxon>Astigmata</taxon>
        <taxon>Glycyphagoidea</taxon>
        <taxon>Echimyopodidae</taxon>
        <taxon>Blomia</taxon>
    </lineage>
</organism>
<evidence type="ECO:0000256" key="1">
    <source>
        <dbReference type="SAM" id="MobiDB-lite"/>
    </source>
</evidence>
<sequence length="420" mass="46887">MGSTICRSVNVNSNSRRSELKGSRFDHNSSFSKKSKLLKRSQIEPYGAKVASINTSYLNHTKSDISANQTNGLMEQLNCDYCTTDISTNITSSNGMIGNVSSTNRDHSSSPLGSSVPNSRSMIPISPFALPIESHSENNDSILPSPRELMVDEPDLNKSTIFPISEIPEIIYESSPINEGSDDNDDDPHSIDNVSDAELCYRSVSTIPLASDESEETSSEHEVDDEEAELLNLNNRMSQARSGSLDESVGSKFKRNYHIESIDMVEGGKQTMECETKNNCKKCSFCEFVKNGSGGHSWNDLDKDVSMLMETVDKLSTLISERDIQHGNKNINGKMYKIHEVNSKDTTNSSFDDTDEIVEERKVSLSFLEKCHRIELKERVLQLRNKRRVGISLMKTSRGKKLMVFNDGQNTYQIHGKLAI</sequence>
<accession>A0A9Q0RKZ3</accession>
<dbReference type="Proteomes" id="UP001142055">
    <property type="component" value="Chromosome 3"/>
</dbReference>
<dbReference type="AlphaFoldDB" id="A0A9Q0RKZ3"/>
<protein>
    <submittedName>
        <fullName evidence="2">Uncharacterized protein</fullName>
    </submittedName>
</protein>
<keyword evidence="3" id="KW-1185">Reference proteome</keyword>
<evidence type="ECO:0000313" key="2">
    <source>
        <dbReference type="EMBL" id="KAJ6216821.1"/>
    </source>
</evidence>
<name>A0A9Q0RKZ3_BLOTA</name>
<comment type="caution">
    <text evidence="2">The sequence shown here is derived from an EMBL/GenBank/DDBJ whole genome shotgun (WGS) entry which is preliminary data.</text>
</comment>
<gene>
    <name evidence="2" type="ORF">RDWZM_007978</name>
</gene>
<dbReference type="EMBL" id="JAPWDV010000003">
    <property type="protein sequence ID" value="KAJ6216821.1"/>
    <property type="molecule type" value="Genomic_DNA"/>
</dbReference>
<feature type="region of interest" description="Disordered" evidence="1">
    <location>
        <begin position="208"/>
        <end position="227"/>
    </location>
</feature>
<reference evidence="2" key="1">
    <citation type="submission" date="2022-12" db="EMBL/GenBank/DDBJ databases">
        <title>Genome assemblies of Blomia tropicalis.</title>
        <authorList>
            <person name="Cui Y."/>
        </authorList>
    </citation>
    <scope>NUCLEOTIDE SEQUENCE</scope>
    <source>
        <tissue evidence="2">Adult mites</tissue>
    </source>
</reference>
<dbReference type="OMA" id="TIFPISE"/>
<feature type="compositionally biased region" description="Acidic residues" evidence="1">
    <location>
        <begin position="212"/>
        <end position="227"/>
    </location>
</feature>
<proteinExistence type="predicted"/>